<keyword evidence="5 9" id="KW-0269">Exonuclease</keyword>
<dbReference type="Pfam" id="PF00929">
    <property type="entry name" value="RNase_T"/>
    <property type="match status" value="1"/>
</dbReference>
<dbReference type="SMART" id="SM00990">
    <property type="entry name" value="VRR_NUC"/>
    <property type="match status" value="1"/>
</dbReference>
<dbReference type="Proteomes" id="UP001234343">
    <property type="component" value="Unassembled WGS sequence"/>
</dbReference>
<sequence length="707" mass="81305">MKQLPTFYYLDHFREFLQFVEGPSGHLLNRAQRNWISLFGQLDKWQQCVVARCANRKYPLIKKQSLEYEEIPDSHTHVAALLQQGFLRPPQAEDVITYMCQLTKPELLSGLREYSTVKALASRPKAALLAMAIEHIDTSAFAQSDVMQAYVFREFDHHLQYFLFLFFGHLRGTLSQFSMRDLGVMRTRRDSQNNQAHFEDREAAESAFYYAQLRSLAKHQGTMLNTPENLADLPPAHGHLANRYRDEYLYLLGKHCLADGREFAMSALAASNADIAREKWLRELYKDGDKESVEQHLLDIINNPPSEELLVFAEDFLARKFHKKKTSRMTDLLAQANNVLNIDEVHINRVEAGVMAFYRRSEGVICFRTENHLWLSLFGLVFWDIIYDIDSQALSNEFDIRPKVLLEDRLYQDHGTIIEQRLESWQTPHQLLQFIVAQSTQHYGKINTLFQWHSDLLTPIKGLLTHSKLESVKAILLAMTQSFKALRDGFPDIMVIANGQLRFEEIKAPGDSLRRNQLVSLDKLKSCGFDVRITKVQWCRDPMQPYAVVDIETTGGRSSFHRITEIGIVKMINGEAVATWQTLINPQRNIPNNITALTGIDNSMVADAPIFAEIADDLQAFTEGCIFVAHNVNFDYGFIRQEYERLDRNYRRPKLCTCADMRKAVPGLRSYSLANLTAHFGIEMDRHHRALSDAKAAAELLKIIHQH</sequence>
<comment type="cofactor">
    <cofactor evidence="1">
        <name>Mg(2+)</name>
        <dbReference type="ChEBI" id="CHEBI:18420"/>
    </cofactor>
</comment>
<dbReference type="CDD" id="cd06127">
    <property type="entry name" value="DEDDh"/>
    <property type="match status" value="1"/>
</dbReference>
<organism evidence="9 10">
    <name type="scientific">Alteromonas arenosi</name>
    <dbReference type="NCBI Taxonomy" id="3055817"/>
    <lineage>
        <taxon>Bacteria</taxon>
        <taxon>Pseudomonadati</taxon>
        <taxon>Pseudomonadota</taxon>
        <taxon>Gammaproteobacteria</taxon>
        <taxon>Alteromonadales</taxon>
        <taxon>Alteromonadaceae</taxon>
        <taxon>Alteromonas/Salinimonas group</taxon>
        <taxon>Alteromonas</taxon>
    </lineage>
</organism>
<dbReference type="GO" id="GO:0004527">
    <property type="term" value="F:exonuclease activity"/>
    <property type="evidence" value="ECO:0007669"/>
    <property type="project" value="UniProtKB-KW"/>
</dbReference>
<dbReference type="PANTHER" id="PTHR30231">
    <property type="entry name" value="DNA POLYMERASE III SUBUNIT EPSILON"/>
    <property type="match status" value="1"/>
</dbReference>
<dbReference type="PANTHER" id="PTHR30231:SF37">
    <property type="entry name" value="EXODEOXYRIBONUCLEASE 10"/>
    <property type="match status" value="1"/>
</dbReference>
<evidence type="ECO:0000259" key="7">
    <source>
        <dbReference type="SMART" id="SM00479"/>
    </source>
</evidence>
<protein>
    <recommendedName>
        <fullName evidence="2">DNA-directed DNA polymerase</fullName>
        <ecNumber evidence="2">2.7.7.7</ecNumber>
    </recommendedName>
</protein>
<evidence type="ECO:0000256" key="6">
    <source>
        <dbReference type="ARBA" id="ARBA00049244"/>
    </source>
</evidence>
<evidence type="ECO:0000313" key="10">
    <source>
        <dbReference type="Proteomes" id="UP001234343"/>
    </source>
</evidence>
<dbReference type="Gene3D" id="3.30.420.10">
    <property type="entry name" value="Ribonuclease H-like superfamily/Ribonuclease H"/>
    <property type="match status" value="1"/>
</dbReference>
<dbReference type="Pfam" id="PF08774">
    <property type="entry name" value="VRR_NUC"/>
    <property type="match status" value="1"/>
</dbReference>
<evidence type="ECO:0000313" key="9">
    <source>
        <dbReference type="EMBL" id="MDM7862206.1"/>
    </source>
</evidence>
<evidence type="ECO:0000256" key="2">
    <source>
        <dbReference type="ARBA" id="ARBA00012417"/>
    </source>
</evidence>
<dbReference type="InterPro" id="IPR011856">
    <property type="entry name" value="tRNA_endonuc-like_dom_sf"/>
</dbReference>
<dbReference type="SMART" id="SM00479">
    <property type="entry name" value="EXOIII"/>
    <property type="match status" value="1"/>
</dbReference>
<keyword evidence="3" id="KW-0540">Nuclease</keyword>
<gene>
    <name evidence="9" type="ORF">QTP81_16490</name>
</gene>
<name>A0ABT7T176_9ALTE</name>
<dbReference type="EC" id="2.7.7.7" evidence="2"/>
<dbReference type="InterPro" id="IPR049125">
    <property type="entry name" value="FAN1-like_WH"/>
</dbReference>
<evidence type="ECO:0000256" key="1">
    <source>
        <dbReference type="ARBA" id="ARBA00001946"/>
    </source>
</evidence>
<proteinExistence type="predicted"/>
<dbReference type="RefSeq" id="WP_289367015.1">
    <property type="nucleotide sequence ID" value="NZ_JAUCBP010000013.1"/>
</dbReference>
<dbReference type="InterPro" id="IPR013520">
    <property type="entry name" value="Ribonucl_H"/>
</dbReference>
<comment type="catalytic activity">
    <reaction evidence="6">
        <text>DNA(n) + a 2'-deoxyribonucleoside 5'-triphosphate = DNA(n+1) + diphosphate</text>
        <dbReference type="Rhea" id="RHEA:22508"/>
        <dbReference type="Rhea" id="RHEA-COMP:17339"/>
        <dbReference type="Rhea" id="RHEA-COMP:17340"/>
        <dbReference type="ChEBI" id="CHEBI:33019"/>
        <dbReference type="ChEBI" id="CHEBI:61560"/>
        <dbReference type="ChEBI" id="CHEBI:173112"/>
        <dbReference type="EC" id="2.7.7.7"/>
    </reaction>
</comment>
<dbReference type="InterPro" id="IPR036397">
    <property type="entry name" value="RNaseH_sf"/>
</dbReference>
<dbReference type="Gene3D" id="3.40.1350.10">
    <property type="match status" value="1"/>
</dbReference>
<dbReference type="Pfam" id="PF21315">
    <property type="entry name" value="FAN1_HTH"/>
    <property type="match status" value="1"/>
</dbReference>
<dbReference type="InterPro" id="IPR014883">
    <property type="entry name" value="VRR_NUC"/>
</dbReference>
<dbReference type="EMBL" id="JAUCBP010000013">
    <property type="protein sequence ID" value="MDM7862206.1"/>
    <property type="molecule type" value="Genomic_DNA"/>
</dbReference>
<keyword evidence="10" id="KW-1185">Reference proteome</keyword>
<feature type="domain" description="Exonuclease" evidence="7">
    <location>
        <begin position="545"/>
        <end position="706"/>
    </location>
</feature>
<feature type="domain" description="VRR-NUC" evidence="8">
    <location>
        <begin position="409"/>
        <end position="538"/>
    </location>
</feature>
<evidence type="ECO:0000259" key="8">
    <source>
        <dbReference type="SMART" id="SM00990"/>
    </source>
</evidence>
<reference evidence="9 10" key="1">
    <citation type="submission" date="2023-06" db="EMBL/GenBank/DDBJ databases">
        <title>Alteromonas sp. ASW11-36 isolated from intertidal sand.</title>
        <authorList>
            <person name="Li Y."/>
        </authorList>
    </citation>
    <scope>NUCLEOTIDE SEQUENCE [LARGE SCALE GENOMIC DNA]</scope>
    <source>
        <strain evidence="9 10">ASW11-36</strain>
    </source>
</reference>
<evidence type="ECO:0000256" key="4">
    <source>
        <dbReference type="ARBA" id="ARBA00022801"/>
    </source>
</evidence>
<comment type="caution">
    <text evidence="9">The sequence shown here is derived from an EMBL/GenBank/DDBJ whole genome shotgun (WGS) entry which is preliminary data.</text>
</comment>
<dbReference type="NCBIfam" id="TIGR00573">
    <property type="entry name" value="dnaq"/>
    <property type="match status" value="1"/>
</dbReference>
<evidence type="ECO:0000256" key="5">
    <source>
        <dbReference type="ARBA" id="ARBA00022839"/>
    </source>
</evidence>
<dbReference type="InterPro" id="IPR006054">
    <property type="entry name" value="DnaQ"/>
</dbReference>
<accession>A0ABT7T176</accession>
<evidence type="ECO:0000256" key="3">
    <source>
        <dbReference type="ARBA" id="ARBA00022722"/>
    </source>
</evidence>
<dbReference type="InterPro" id="IPR012337">
    <property type="entry name" value="RNaseH-like_sf"/>
</dbReference>
<dbReference type="SUPFAM" id="SSF53098">
    <property type="entry name" value="Ribonuclease H-like"/>
    <property type="match status" value="1"/>
</dbReference>
<keyword evidence="4" id="KW-0378">Hydrolase</keyword>